<evidence type="ECO:0000259" key="2">
    <source>
        <dbReference type="Pfam" id="PF16558"/>
    </source>
</evidence>
<feature type="domain" description="Ubiquitin-protein ligase E3A N-terminal zinc-binding" evidence="2">
    <location>
        <begin position="1"/>
        <end position="53"/>
    </location>
</feature>
<dbReference type="AlphaFoldDB" id="A0ABD0R0G3"/>
<keyword evidence="4" id="KW-1185">Reference proteome</keyword>
<gene>
    <name evidence="3" type="ORF">M9458_014013</name>
</gene>
<dbReference type="InterPro" id="IPR032353">
    <property type="entry name" value="AZUL"/>
</dbReference>
<feature type="region of interest" description="Disordered" evidence="1">
    <location>
        <begin position="76"/>
        <end position="98"/>
    </location>
</feature>
<evidence type="ECO:0000256" key="1">
    <source>
        <dbReference type="SAM" id="MobiDB-lite"/>
    </source>
</evidence>
<dbReference type="EMBL" id="JAMKFB020000006">
    <property type="protein sequence ID" value="KAL0191315.1"/>
    <property type="molecule type" value="Genomic_DNA"/>
</dbReference>
<dbReference type="Pfam" id="PF16558">
    <property type="entry name" value="AZUL"/>
    <property type="match status" value="1"/>
</dbReference>
<proteinExistence type="predicted"/>
<feature type="compositionally biased region" description="Basic and acidic residues" evidence="1">
    <location>
        <begin position="86"/>
        <end position="98"/>
    </location>
</feature>
<evidence type="ECO:0000313" key="3">
    <source>
        <dbReference type="EMBL" id="KAL0191315.1"/>
    </source>
</evidence>
<feature type="non-terminal residue" evidence="3">
    <location>
        <position position="98"/>
    </location>
</feature>
<sequence length="98" mass="10729">HLIERYYHQLTEGCGNEACTNEACGSSPGFQRMDNNAAAIKALELYKNNAKLCDPHPSKKGASSAFPENSAKGAHNFSACSNGKMNHKDLQPSREDFR</sequence>
<evidence type="ECO:0000313" key="4">
    <source>
        <dbReference type="Proteomes" id="UP001529510"/>
    </source>
</evidence>
<dbReference type="InterPro" id="IPR042556">
    <property type="entry name" value="AZUL_sf"/>
</dbReference>
<reference evidence="3 4" key="1">
    <citation type="submission" date="2024-05" db="EMBL/GenBank/DDBJ databases">
        <title>Genome sequencing and assembly of Indian major carp, Cirrhinus mrigala (Hamilton, 1822).</title>
        <authorList>
            <person name="Mohindra V."/>
            <person name="Chowdhury L.M."/>
            <person name="Lal K."/>
            <person name="Jena J.K."/>
        </authorList>
    </citation>
    <scope>NUCLEOTIDE SEQUENCE [LARGE SCALE GENOMIC DNA]</scope>
    <source>
        <strain evidence="3">CM1030</strain>
        <tissue evidence="3">Blood</tissue>
    </source>
</reference>
<protein>
    <recommendedName>
        <fullName evidence="2">Ubiquitin-protein ligase E3A N-terminal zinc-binding domain-containing protein</fullName>
    </recommendedName>
</protein>
<dbReference type="Proteomes" id="UP001529510">
    <property type="component" value="Unassembled WGS sequence"/>
</dbReference>
<comment type="caution">
    <text evidence="3">The sequence shown here is derived from an EMBL/GenBank/DDBJ whole genome shotgun (WGS) entry which is preliminary data.</text>
</comment>
<dbReference type="Gene3D" id="6.10.130.10">
    <property type="entry name" value="Ubiquitin-protein ligase E3A, N-terminal zinc-binding domain (AZUL)"/>
    <property type="match status" value="1"/>
</dbReference>
<feature type="non-terminal residue" evidence="3">
    <location>
        <position position="1"/>
    </location>
</feature>
<accession>A0ABD0R0G3</accession>
<name>A0ABD0R0G3_CIRMR</name>
<organism evidence="3 4">
    <name type="scientific">Cirrhinus mrigala</name>
    <name type="common">Mrigala</name>
    <dbReference type="NCBI Taxonomy" id="683832"/>
    <lineage>
        <taxon>Eukaryota</taxon>
        <taxon>Metazoa</taxon>
        <taxon>Chordata</taxon>
        <taxon>Craniata</taxon>
        <taxon>Vertebrata</taxon>
        <taxon>Euteleostomi</taxon>
        <taxon>Actinopterygii</taxon>
        <taxon>Neopterygii</taxon>
        <taxon>Teleostei</taxon>
        <taxon>Ostariophysi</taxon>
        <taxon>Cypriniformes</taxon>
        <taxon>Cyprinidae</taxon>
        <taxon>Labeoninae</taxon>
        <taxon>Labeonini</taxon>
        <taxon>Cirrhinus</taxon>
    </lineage>
</organism>